<dbReference type="EMBL" id="JAKIXB020000010">
    <property type="protein sequence ID" value="KAL1604705.1"/>
    <property type="molecule type" value="Genomic_DNA"/>
</dbReference>
<gene>
    <name evidence="2" type="ORF">SLS59_003900</name>
</gene>
<comment type="caution">
    <text evidence="2">The sequence shown here is derived from an EMBL/GenBank/DDBJ whole genome shotgun (WGS) entry which is preliminary data.</text>
</comment>
<sequence length="573" mass="64589">MTPNPEASGFSTLSFSDNSDQTRASQRKDNKGHKFFQQMQPTFSIDVPTQTFTKLEFLDNFDPAKDTVVRKKAREWVNKNREITNLSGQALPKSKAKNAALKAYEEEQKKQLARRKSTTPAVVLTPKAVGASSVDPFGILPNIGRDFDHIIKYFLSANCPEEIPCSDDKYADKSKHALIPFQHENTVLGNMAKSELTFVLWLYATVVIRDGMSGNFNTEEVYWFYNKSLKTMQETLQRETAAGKFSDYLINAVSCITAAAVFSGMFNTAVLHRDALVRLLTLRGDGDILTGWQSTGYFTRKASQWCEIMVAAQLAEVPRIPHQPQAFSPLPEPVIIATDALTATTMNSLPPLSPAFVDAIRYLHQVAVSYASPPADIKIDDYIIQPMYDAQHALLRILAAQKEPEHTFTEVEILLAETFQLYFWTGTRGLPPQTRLCELLISRVMKSLLPLLLEASTELSFETGPRLAASVEAKNNAVQMKPKARDHFYRFLRHPREVNNAITWALALGTLVTAPLLAPEHSWFKDHFQLQLRAMALHRNEEHWVAFLNLFPTTDGFPVSWIDLKSVWREHGV</sequence>
<evidence type="ECO:0008006" key="4">
    <source>
        <dbReference type="Google" id="ProtNLM"/>
    </source>
</evidence>
<evidence type="ECO:0000313" key="2">
    <source>
        <dbReference type="EMBL" id="KAL1604705.1"/>
    </source>
</evidence>
<proteinExistence type="predicted"/>
<evidence type="ECO:0000313" key="3">
    <source>
        <dbReference type="Proteomes" id="UP001521222"/>
    </source>
</evidence>
<evidence type="ECO:0000256" key="1">
    <source>
        <dbReference type="SAM" id="MobiDB-lite"/>
    </source>
</evidence>
<reference evidence="2 3" key="1">
    <citation type="submission" date="2024-02" db="EMBL/GenBank/DDBJ databases">
        <title>De novo assembly and annotation of 12 fungi associated with fruit tree decline syndrome in Ontario, Canada.</title>
        <authorList>
            <person name="Sulman M."/>
            <person name="Ellouze W."/>
            <person name="Ilyukhin E."/>
        </authorList>
    </citation>
    <scope>NUCLEOTIDE SEQUENCE [LARGE SCALE GENOMIC DNA]</scope>
    <source>
        <strain evidence="2 3">M97-236</strain>
    </source>
</reference>
<dbReference type="PANTHER" id="PTHR37540">
    <property type="entry name" value="TRANSCRIPTION FACTOR (ACR-2), PUTATIVE-RELATED-RELATED"/>
    <property type="match status" value="1"/>
</dbReference>
<dbReference type="Proteomes" id="UP001521222">
    <property type="component" value="Unassembled WGS sequence"/>
</dbReference>
<feature type="compositionally biased region" description="Polar residues" evidence="1">
    <location>
        <begin position="1"/>
        <end position="24"/>
    </location>
</feature>
<keyword evidence="3" id="KW-1185">Reference proteome</keyword>
<organism evidence="2 3">
    <name type="scientific">Nothophoma quercina</name>
    <dbReference type="NCBI Taxonomy" id="749835"/>
    <lineage>
        <taxon>Eukaryota</taxon>
        <taxon>Fungi</taxon>
        <taxon>Dikarya</taxon>
        <taxon>Ascomycota</taxon>
        <taxon>Pezizomycotina</taxon>
        <taxon>Dothideomycetes</taxon>
        <taxon>Pleosporomycetidae</taxon>
        <taxon>Pleosporales</taxon>
        <taxon>Pleosporineae</taxon>
        <taxon>Didymellaceae</taxon>
        <taxon>Nothophoma</taxon>
    </lineage>
</organism>
<accession>A0ABR3RJS9</accession>
<name>A0ABR3RJS9_9PLEO</name>
<dbReference type="PANTHER" id="PTHR37540:SF5">
    <property type="entry name" value="TRANSCRIPTION FACTOR DOMAIN-CONTAINING PROTEIN"/>
    <property type="match status" value="1"/>
</dbReference>
<protein>
    <recommendedName>
        <fullName evidence="4">Tachykinin family protein</fullName>
    </recommendedName>
</protein>
<feature type="region of interest" description="Disordered" evidence="1">
    <location>
        <begin position="1"/>
        <end position="32"/>
    </location>
</feature>